<feature type="compositionally biased region" description="Polar residues" evidence="1">
    <location>
        <begin position="615"/>
        <end position="625"/>
    </location>
</feature>
<name>W6MH85_9ASCO</name>
<keyword evidence="4" id="KW-1185">Reference proteome</keyword>
<dbReference type="OrthoDB" id="4062651at2759"/>
<dbReference type="HOGENOM" id="CLU_010370_0_0_1"/>
<feature type="compositionally biased region" description="Polar residues" evidence="1">
    <location>
        <begin position="57"/>
        <end position="72"/>
    </location>
</feature>
<dbReference type="InterPro" id="IPR011009">
    <property type="entry name" value="Kinase-like_dom_sf"/>
</dbReference>
<dbReference type="Gene3D" id="1.10.510.10">
    <property type="entry name" value="Transferase(Phosphotransferase) domain 1"/>
    <property type="match status" value="2"/>
</dbReference>
<dbReference type="STRING" id="1382522.W6MH85"/>
<dbReference type="AlphaFoldDB" id="W6MH85"/>
<dbReference type="PROSITE" id="PS50011">
    <property type="entry name" value="PROTEIN_KINASE_DOM"/>
    <property type="match status" value="1"/>
</dbReference>
<dbReference type="GO" id="GO:0044773">
    <property type="term" value="P:mitotic DNA damage checkpoint signaling"/>
    <property type="evidence" value="ECO:0007669"/>
    <property type="project" value="TreeGrafter"/>
</dbReference>
<reference evidence="3" key="1">
    <citation type="submission" date="2013-12" db="EMBL/GenBank/DDBJ databases">
        <authorList>
            <person name="Genoscope - CEA"/>
        </authorList>
    </citation>
    <scope>NUCLEOTIDE SEQUENCE</scope>
    <source>
        <strain evidence="3">CBS 1993</strain>
    </source>
</reference>
<dbReference type="Pfam" id="PF00069">
    <property type="entry name" value="Pkinase"/>
    <property type="match status" value="2"/>
</dbReference>
<accession>W6MH85</accession>
<dbReference type="Proteomes" id="UP000019384">
    <property type="component" value="Unassembled WGS sequence"/>
</dbReference>
<dbReference type="EMBL" id="HG793126">
    <property type="protein sequence ID" value="CDK25574.1"/>
    <property type="molecule type" value="Genomic_DNA"/>
</dbReference>
<dbReference type="RefSeq" id="XP_022457586.1">
    <property type="nucleotide sequence ID" value="XM_022603735.1"/>
</dbReference>
<feature type="region of interest" description="Disordered" evidence="1">
    <location>
        <begin position="1"/>
        <end position="27"/>
    </location>
</feature>
<dbReference type="SUPFAM" id="SSF56112">
    <property type="entry name" value="Protein kinase-like (PK-like)"/>
    <property type="match status" value="1"/>
</dbReference>
<evidence type="ECO:0000313" key="3">
    <source>
        <dbReference type="EMBL" id="CDK25574.1"/>
    </source>
</evidence>
<dbReference type="PROSITE" id="PS00108">
    <property type="entry name" value="PROTEIN_KINASE_ST"/>
    <property type="match status" value="1"/>
</dbReference>
<feature type="region of interest" description="Disordered" evidence="1">
    <location>
        <begin position="515"/>
        <end position="549"/>
    </location>
</feature>
<feature type="compositionally biased region" description="Basic and acidic residues" evidence="1">
    <location>
        <begin position="532"/>
        <end position="543"/>
    </location>
</feature>
<dbReference type="GO" id="GO:0005634">
    <property type="term" value="C:nucleus"/>
    <property type="evidence" value="ECO:0007669"/>
    <property type="project" value="TreeGrafter"/>
</dbReference>
<feature type="region of interest" description="Disordered" evidence="1">
    <location>
        <begin position="177"/>
        <end position="201"/>
    </location>
</feature>
<feature type="compositionally biased region" description="Low complexity" evidence="1">
    <location>
        <begin position="521"/>
        <end position="531"/>
    </location>
</feature>
<dbReference type="SMART" id="SM00220">
    <property type="entry name" value="S_TKc"/>
    <property type="match status" value="1"/>
</dbReference>
<dbReference type="GeneID" id="34518974"/>
<feature type="domain" description="Protein kinase" evidence="2">
    <location>
        <begin position="293"/>
        <end position="740"/>
    </location>
</feature>
<sequence>MASEDITLKSVTTLGSSTEREKKPLVRTYSESESANFHDITGVRLYDDFKYRPSKSLHYNENRSSGGQTPTGEENDASGLRFSKSHTNGSGYDGMQDEYVPGLNFAASISKWFQDEEEEHLFDFNDLTYSRTDVEKVTDSLNTSPRDSRANSASSVLTGEAALINKLHNQVHPIHVPKRSPRANLSSFERTGQSSSSPERKFDRGILDAIPANFYDLSFSERKKLVADLIPLEAANENYREHLGKLIKSKFRKKSVSSKATSPAFRMSHASVSLDFETKPDNINDKGSVVMGYRLGNIIGFGAWGIIRDCLPVDKSLPSRDASHQSSYVESHPASFAPTRRSSLAVSYNSNGEITNTAVNASIQNQIKAMKIINVSSPEIRSRFCAEIEMWSLLHHPNILPLLNWKQANNTIFALTTKIHGGTLFELVRFWGEIDSKCATILLETRITETKKYCIDVLQALSYMHSLGIVHGDVKLENCLMDRYLDSENQEKIKIVLCDFGMARFYDSADPSALSPLRQPVNKSSSFSNFKSVDHHEDRKEDLSNSLNIAHDRSSHTSLQRLMQNKRAVQNNDPIGISSIDRWYGPSPSSLTLARRPYAPVSSEATTAEPEGLITTATIGSNAPSKTAKEEPIQPDSHIGSLPYAAPETLKPTPPQLDYKTDMWAFGVMVYTMITGNLPFQHQYEPRLRAMILSGRYDVDLMRNVLQSEKSQFLSAIESCLDINPEKRLTAQQFLKLLQA</sequence>
<gene>
    <name evidence="3" type="ORF">KUCA_T00001544001</name>
</gene>
<evidence type="ECO:0000256" key="1">
    <source>
        <dbReference type="SAM" id="MobiDB-lite"/>
    </source>
</evidence>
<feature type="compositionally biased region" description="Polar residues" evidence="1">
    <location>
        <begin position="183"/>
        <end position="197"/>
    </location>
</feature>
<dbReference type="PANTHER" id="PTHR44167:SF24">
    <property type="entry name" value="SERINE_THREONINE-PROTEIN KINASE CHK2"/>
    <property type="match status" value="1"/>
</dbReference>
<organism evidence="3 4">
    <name type="scientific">Kuraishia capsulata CBS 1993</name>
    <dbReference type="NCBI Taxonomy" id="1382522"/>
    <lineage>
        <taxon>Eukaryota</taxon>
        <taxon>Fungi</taxon>
        <taxon>Dikarya</taxon>
        <taxon>Ascomycota</taxon>
        <taxon>Saccharomycotina</taxon>
        <taxon>Pichiomycetes</taxon>
        <taxon>Pichiales</taxon>
        <taxon>Pichiaceae</taxon>
        <taxon>Kuraishia</taxon>
    </lineage>
</organism>
<feature type="region of interest" description="Disordered" evidence="1">
    <location>
        <begin position="602"/>
        <end position="648"/>
    </location>
</feature>
<proteinExistence type="predicted"/>
<evidence type="ECO:0000313" key="4">
    <source>
        <dbReference type="Proteomes" id="UP000019384"/>
    </source>
</evidence>
<dbReference type="InterPro" id="IPR000719">
    <property type="entry name" value="Prot_kinase_dom"/>
</dbReference>
<reference evidence="3" key="2">
    <citation type="submission" date="2014-02" db="EMBL/GenBank/DDBJ databases">
        <title>Complete DNA sequence of /Kuraishia capsulata/ illustrates novel genomic features among budding yeasts (/Saccharomycotina/).</title>
        <authorList>
            <person name="Morales L."/>
            <person name="Noel B."/>
            <person name="Porcel B."/>
            <person name="Marcet-Houben M."/>
            <person name="Hullo M-F."/>
            <person name="Sacerdot C."/>
            <person name="Tekaia F."/>
            <person name="Leh-Louis V."/>
            <person name="Despons L."/>
            <person name="Khanna V."/>
            <person name="Aury J-M."/>
            <person name="Barbe V."/>
            <person name="Couloux A."/>
            <person name="Labadie K."/>
            <person name="Pelletier E."/>
            <person name="Souciet J-L."/>
            <person name="Boekhout T."/>
            <person name="Gabaldon T."/>
            <person name="Wincker P."/>
            <person name="Dujon B."/>
        </authorList>
    </citation>
    <scope>NUCLEOTIDE SEQUENCE</scope>
    <source>
        <strain evidence="3">CBS 1993</strain>
    </source>
</reference>
<dbReference type="GO" id="GO:0005524">
    <property type="term" value="F:ATP binding"/>
    <property type="evidence" value="ECO:0007669"/>
    <property type="project" value="InterPro"/>
</dbReference>
<protein>
    <recommendedName>
        <fullName evidence="2">Protein kinase domain-containing protein</fullName>
    </recommendedName>
</protein>
<dbReference type="GO" id="GO:0004674">
    <property type="term" value="F:protein serine/threonine kinase activity"/>
    <property type="evidence" value="ECO:0007669"/>
    <property type="project" value="TreeGrafter"/>
</dbReference>
<feature type="region of interest" description="Disordered" evidence="1">
    <location>
        <begin position="57"/>
        <end position="95"/>
    </location>
</feature>
<dbReference type="PANTHER" id="PTHR44167">
    <property type="entry name" value="OVARIAN-SPECIFIC SERINE/THREONINE-PROTEIN KINASE LOK-RELATED"/>
    <property type="match status" value="1"/>
</dbReference>
<dbReference type="InterPro" id="IPR008271">
    <property type="entry name" value="Ser/Thr_kinase_AS"/>
</dbReference>
<evidence type="ECO:0000259" key="2">
    <source>
        <dbReference type="PROSITE" id="PS50011"/>
    </source>
</evidence>